<organism evidence="1">
    <name type="scientific">Anguilla anguilla</name>
    <name type="common">European freshwater eel</name>
    <name type="synonym">Muraena anguilla</name>
    <dbReference type="NCBI Taxonomy" id="7936"/>
    <lineage>
        <taxon>Eukaryota</taxon>
        <taxon>Metazoa</taxon>
        <taxon>Chordata</taxon>
        <taxon>Craniata</taxon>
        <taxon>Vertebrata</taxon>
        <taxon>Euteleostomi</taxon>
        <taxon>Actinopterygii</taxon>
        <taxon>Neopterygii</taxon>
        <taxon>Teleostei</taxon>
        <taxon>Anguilliformes</taxon>
        <taxon>Anguillidae</taxon>
        <taxon>Anguilla</taxon>
    </lineage>
</organism>
<dbReference type="EMBL" id="GBXM01047610">
    <property type="protein sequence ID" value="JAH60967.1"/>
    <property type="molecule type" value="Transcribed_RNA"/>
</dbReference>
<proteinExistence type="predicted"/>
<name>A0A0E9U5F4_ANGAN</name>
<evidence type="ECO:0000313" key="1">
    <source>
        <dbReference type="EMBL" id="JAH60967.1"/>
    </source>
</evidence>
<reference evidence="1" key="2">
    <citation type="journal article" date="2015" name="Fish Shellfish Immunol.">
        <title>Early steps in the European eel (Anguilla anguilla)-Vibrio vulnificus interaction in the gills: Role of the RtxA13 toxin.</title>
        <authorList>
            <person name="Callol A."/>
            <person name="Pajuelo D."/>
            <person name="Ebbesson L."/>
            <person name="Teles M."/>
            <person name="MacKenzie S."/>
            <person name="Amaro C."/>
        </authorList>
    </citation>
    <scope>NUCLEOTIDE SEQUENCE</scope>
</reference>
<dbReference type="AlphaFoldDB" id="A0A0E9U5F4"/>
<accession>A0A0E9U5F4</accession>
<reference evidence="1" key="1">
    <citation type="submission" date="2014-11" db="EMBL/GenBank/DDBJ databases">
        <authorList>
            <person name="Amaro Gonzalez C."/>
        </authorList>
    </citation>
    <scope>NUCLEOTIDE SEQUENCE</scope>
</reference>
<sequence>MPYLFTFLNRCGSWVNLSLFSSQHFRHKQSQKCYPKISTYREKCLTLNRKNVLTRQHNLH</sequence>
<protein>
    <submittedName>
        <fullName evidence="1">Uncharacterized protein</fullName>
    </submittedName>
</protein>